<accession>A0A0A9IDZ1</accession>
<organism evidence="1">
    <name type="scientific">Arundo donax</name>
    <name type="common">Giant reed</name>
    <name type="synonym">Donax arundinaceus</name>
    <dbReference type="NCBI Taxonomy" id="35708"/>
    <lineage>
        <taxon>Eukaryota</taxon>
        <taxon>Viridiplantae</taxon>
        <taxon>Streptophyta</taxon>
        <taxon>Embryophyta</taxon>
        <taxon>Tracheophyta</taxon>
        <taxon>Spermatophyta</taxon>
        <taxon>Magnoliopsida</taxon>
        <taxon>Liliopsida</taxon>
        <taxon>Poales</taxon>
        <taxon>Poaceae</taxon>
        <taxon>PACMAD clade</taxon>
        <taxon>Arundinoideae</taxon>
        <taxon>Arundineae</taxon>
        <taxon>Arundo</taxon>
    </lineage>
</organism>
<reference evidence="1" key="2">
    <citation type="journal article" date="2015" name="Data Brief">
        <title>Shoot transcriptome of the giant reed, Arundo donax.</title>
        <authorList>
            <person name="Barrero R.A."/>
            <person name="Guerrero F.D."/>
            <person name="Moolhuijzen P."/>
            <person name="Goolsby J.A."/>
            <person name="Tidwell J."/>
            <person name="Bellgard S.E."/>
            <person name="Bellgard M.I."/>
        </authorList>
    </citation>
    <scope>NUCLEOTIDE SEQUENCE</scope>
    <source>
        <tissue evidence="1">Shoot tissue taken approximately 20 cm above the soil surface</tissue>
    </source>
</reference>
<protein>
    <submittedName>
        <fullName evidence="1">Pco131239</fullName>
    </submittedName>
</protein>
<dbReference type="AlphaFoldDB" id="A0A0A9IDZ1"/>
<name>A0A0A9IDZ1_ARUDO</name>
<dbReference type="EMBL" id="GBRH01203295">
    <property type="protein sequence ID" value="JAD94600.1"/>
    <property type="molecule type" value="Transcribed_RNA"/>
</dbReference>
<reference evidence="1" key="1">
    <citation type="submission" date="2014-09" db="EMBL/GenBank/DDBJ databases">
        <authorList>
            <person name="Magalhaes I.L.F."/>
            <person name="Oliveira U."/>
            <person name="Santos F.R."/>
            <person name="Vidigal T.H.D.A."/>
            <person name="Brescovit A.D."/>
            <person name="Santos A.J."/>
        </authorList>
    </citation>
    <scope>NUCLEOTIDE SEQUENCE</scope>
    <source>
        <tissue evidence="1">Shoot tissue taken approximately 20 cm above the soil surface</tissue>
    </source>
</reference>
<proteinExistence type="predicted"/>
<evidence type="ECO:0000313" key="1">
    <source>
        <dbReference type="EMBL" id="JAD94600.1"/>
    </source>
</evidence>
<sequence length="47" mass="5265">MSTNSNQSSLPANILVEFVLKINEAVVSCFIKSYPSEDSTNYIWPNL</sequence>